<proteinExistence type="predicted"/>
<protein>
    <submittedName>
        <fullName evidence="1">Uncharacterized protein</fullName>
    </submittedName>
</protein>
<organism evidence="1 2">
    <name type="scientific">Parasutterella excrementihominis</name>
    <dbReference type="NCBI Taxonomy" id="487175"/>
    <lineage>
        <taxon>Bacteria</taxon>
        <taxon>Pseudomonadati</taxon>
        <taxon>Pseudomonadota</taxon>
        <taxon>Betaproteobacteria</taxon>
        <taxon>Burkholderiales</taxon>
        <taxon>Sutterellaceae</taxon>
        <taxon>Parasutterella</taxon>
    </lineage>
</organism>
<dbReference type="AlphaFoldDB" id="A0A844LJ18"/>
<dbReference type="EMBL" id="WNCL01000082">
    <property type="protein sequence ID" value="MTU44469.1"/>
    <property type="molecule type" value="Genomic_DNA"/>
</dbReference>
<dbReference type="Proteomes" id="UP000462362">
    <property type="component" value="Unassembled WGS sequence"/>
</dbReference>
<accession>A0A844LJ18</accession>
<comment type="caution">
    <text evidence="1">The sequence shown here is derived from an EMBL/GenBank/DDBJ whole genome shotgun (WGS) entry which is preliminary data.</text>
</comment>
<dbReference type="RefSeq" id="WP_151877636.1">
    <property type="nucleotide sequence ID" value="NZ_WNCB01000072.1"/>
</dbReference>
<evidence type="ECO:0000313" key="2">
    <source>
        <dbReference type="Proteomes" id="UP000462362"/>
    </source>
</evidence>
<name>A0A844LJ18_9BURK</name>
<reference evidence="1 2" key="1">
    <citation type="journal article" date="2019" name="Nat. Med.">
        <title>A library of human gut bacterial isolates paired with longitudinal multiomics data enables mechanistic microbiome research.</title>
        <authorList>
            <person name="Poyet M."/>
            <person name="Groussin M."/>
            <person name="Gibbons S.M."/>
            <person name="Avila-Pacheco J."/>
            <person name="Jiang X."/>
            <person name="Kearney S.M."/>
            <person name="Perrotta A.R."/>
            <person name="Berdy B."/>
            <person name="Zhao S."/>
            <person name="Lieberman T.D."/>
            <person name="Swanson P.K."/>
            <person name="Smith M."/>
            <person name="Roesemann S."/>
            <person name="Alexander J.E."/>
            <person name="Rich S.A."/>
            <person name="Livny J."/>
            <person name="Vlamakis H."/>
            <person name="Clish C."/>
            <person name="Bullock K."/>
            <person name="Deik A."/>
            <person name="Scott J."/>
            <person name="Pierce K.A."/>
            <person name="Xavier R.J."/>
            <person name="Alm E.J."/>
        </authorList>
    </citation>
    <scope>NUCLEOTIDE SEQUENCE [LARGE SCALE GENOMIC DNA]</scope>
    <source>
        <strain evidence="1 2">BIOML-A2</strain>
    </source>
</reference>
<evidence type="ECO:0000313" key="1">
    <source>
        <dbReference type="EMBL" id="MTU44469.1"/>
    </source>
</evidence>
<sequence length="60" mass="6023">MLGDLTKSLTSVAGDALRVTTAPVEVAVDAARIVTSPVADVAQEIVDEVKAAADESGKIG</sequence>
<gene>
    <name evidence="1" type="ORF">GMD42_12860</name>
</gene>